<dbReference type="GeneID" id="26247605"/>
<dbReference type="OrthoDB" id="5153095at2759"/>
<proteinExistence type="predicted"/>
<evidence type="ECO:0000313" key="1">
    <source>
        <dbReference type="EMBL" id="QLI74484.1"/>
    </source>
</evidence>
<keyword evidence="2" id="KW-1185">Reference proteome</keyword>
<dbReference type="AlphaFoldDB" id="A0A7D5Z5E5"/>
<evidence type="ECO:0000313" key="2">
    <source>
        <dbReference type="Proteomes" id="UP000510686"/>
    </source>
</evidence>
<dbReference type="RefSeq" id="XP_065987914.1">
    <property type="nucleotide sequence ID" value="XM_066131700.1"/>
</dbReference>
<accession>A0A7D5Z5E5</accession>
<sequence length="263" mass="29635">MRHPVHLPTPQAVESSRLLAVHTKPEHAITEFWEHVLRLKVFPGRQSSLPSQQPPTGDANDLRRVNVLVRNIEDDTVLLLLEAKRANATRDQIEAVEYQAFTACCAHLFQTQEQAISGMTCVDSKARIWACKRNDDYETPFWPPGDELSEIGQDAEYSTRSKELVEALEHVKKNPIPDKVIFENTPSLRPLSATSYGITVNRFENRVYQCRRVVDGARVNMPEGGWCQCTIFSLGTLYPCYCWNSQAKSVVIIVKQPNAAGAI</sequence>
<dbReference type="Proteomes" id="UP000510686">
    <property type="component" value="Chromosome 7"/>
</dbReference>
<name>A0A7D5Z5E5_9HYPO</name>
<dbReference type="KEGG" id="mbrn:26247605"/>
<organism evidence="1 2">
    <name type="scientific">Metarhizium brunneum</name>
    <dbReference type="NCBI Taxonomy" id="500148"/>
    <lineage>
        <taxon>Eukaryota</taxon>
        <taxon>Fungi</taxon>
        <taxon>Dikarya</taxon>
        <taxon>Ascomycota</taxon>
        <taxon>Pezizomycotina</taxon>
        <taxon>Sordariomycetes</taxon>
        <taxon>Hypocreomycetidae</taxon>
        <taxon>Hypocreales</taxon>
        <taxon>Clavicipitaceae</taxon>
        <taxon>Metarhizium</taxon>
    </lineage>
</organism>
<gene>
    <name evidence="1" type="ORF">G6M90_00g106180</name>
</gene>
<reference evidence="1 2" key="1">
    <citation type="submission" date="2020-07" db="EMBL/GenBank/DDBJ databases">
        <title>Telomere length de novo assembly of all 7 chromosomes of the fungus, Metarhizium brunneum, using a novel assembly pipeline.</title>
        <authorList>
            <person name="Saud z."/>
            <person name="Kortsinoglou A."/>
            <person name="Kouvelis V.N."/>
            <person name="Butt T.M."/>
        </authorList>
    </citation>
    <scope>NUCLEOTIDE SEQUENCE [LARGE SCALE GENOMIC DNA]</scope>
    <source>
        <strain evidence="1 2">4556</strain>
    </source>
</reference>
<dbReference type="EMBL" id="CP058938">
    <property type="protein sequence ID" value="QLI74484.1"/>
    <property type="molecule type" value="Genomic_DNA"/>
</dbReference>
<protein>
    <submittedName>
        <fullName evidence="1">Uncharacterized protein</fullName>
    </submittedName>
</protein>